<evidence type="ECO:0000256" key="3">
    <source>
        <dbReference type="ARBA" id="ARBA00023008"/>
    </source>
</evidence>
<dbReference type="Proteomes" id="UP001165667">
    <property type="component" value="Unassembled WGS sequence"/>
</dbReference>
<dbReference type="InterPro" id="IPR002355">
    <property type="entry name" value="Cu_oxidase_Cu_BS"/>
</dbReference>
<evidence type="ECO:0000256" key="1">
    <source>
        <dbReference type="ARBA" id="ARBA00022723"/>
    </source>
</evidence>
<name>A0AA42CQS4_9HYPH</name>
<keyword evidence="3" id="KW-0186">Copper</keyword>
<dbReference type="CDD" id="cd13896">
    <property type="entry name" value="CuRO_3_CopA"/>
    <property type="match status" value="1"/>
</dbReference>
<dbReference type="Gene3D" id="2.60.40.420">
    <property type="entry name" value="Cupredoxins - blue copper proteins"/>
    <property type="match status" value="3"/>
</dbReference>
<dbReference type="GO" id="GO:0005507">
    <property type="term" value="F:copper ion binding"/>
    <property type="evidence" value="ECO:0007669"/>
    <property type="project" value="InterPro"/>
</dbReference>
<dbReference type="InterPro" id="IPR033138">
    <property type="entry name" value="Cu_oxidase_CS"/>
</dbReference>
<dbReference type="InterPro" id="IPR008972">
    <property type="entry name" value="Cupredoxin"/>
</dbReference>
<dbReference type="PANTHER" id="PTHR11709">
    <property type="entry name" value="MULTI-COPPER OXIDASE"/>
    <property type="match status" value="1"/>
</dbReference>
<dbReference type="InterPro" id="IPR006311">
    <property type="entry name" value="TAT_signal"/>
</dbReference>
<feature type="domain" description="Plastocyanin-like" evidence="6">
    <location>
        <begin position="75"/>
        <end position="151"/>
    </location>
</feature>
<keyword evidence="8" id="KW-1185">Reference proteome</keyword>
<comment type="caution">
    <text evidence="7">The sequence shown here is derived from an EMBL/GenBank/DDBJ whole genome shotgun (WGS) entry which is preliminary data.</text>
</comment>
<dbReference type="InterPro" id="IPR001117">
    <property type="entry name" value="Cu-oxidase_2nd"/>
</dbReference>
<proteinExistence type="predicted"/>
<accession>A0AA42CQS4</accession>
<organism evidence="7 8">
    <name type="scientific">Lichenifustis flavocetrariae</name>
    <dbReference type="NCBI Taxonomy" id="2949735"/>
    <lineage>
        <taxon>Bacteria</taxon>
        <taxon>Pseudomonadati</taxon>
        <taxon>Pseudomonadota</taxon>
        <taxon>Alphaproteobacteria</taxon>
        <taxon>Hyphomicrobiales</taxon>
        <taxon>Lichenihabitantaceae</taxon>
        <taxon>Lichenifustis</taxon>
    </lineage>
</organism>
<dbReference type="InterPro" id="IPR011707">
    <property type="entry name" value="Cu-oxidase-like_N"/>
</dbReference>
<keyword evidence="1" id="KW-0479">Metal-binding</keyword>
<dbReference type="Pfam" id="PF07732">
    <property type="entry name" value="Cu-oxidase_3"/>
    <property type="match status" value="1"/>
</dbReference>
<dbReference type="AlphaFoldDB" id="A0AA42CQS4"/>
<dbReference type="PROSITE" id="PS00079">
    <property type="entry name" value="MULTICOPPER_OXIDASE1"/>
    <property type="match status" value="1"/>
</dbReference>
<evidence type="ECO:0000259" key="4">
    <source>
        <dbReference type="Pfam" id="PF00394"/>
    </source>
</evidence>
<evidence type="ECO:0000313" key="8">
    <source>
        <dbReference type="Proteomes" id="UP001165667"/>
    </source>
</evidence>
<evidence type="ECO:0000259" key="5">
    <source>
        <dbReference type="Pfam" id="PF07731"/>
    </source>
</evidence>
<dbReference type="EMBL" id="JAMOIM010000031">
    <property type="protein sequence ID" value="MCW6511720.1"/>
    <property type="molecule type" value="Genomic_DNA"/>
</dbReference>
<evidence type="ECO:0000256" key="2">
    <source>
        <dbReference type="ARBA" id="ARBA00023002"/>
    </source>
</evidence>
<dbReference type="CDD" id="cd13865">
    <property type="entry name" value="CuRO_1_LCC_like_3"/>
    <property type="match status" value="1"/>
</dbReference>
<dbReference type="SUPFAM" id="SSF49503">
    <property type="entry name" value="Cupredoxins"/>
    <property type="match status" value="3"/>
</dbReference>
<evidence type="ECO:0000259" key="6">
    <source>
        <dbReference type="Pfam" id="PF07732"/>
    </source>
</evidence>
<reference evidence="7" key="1">
    <citation type="submission" date="2022-05" db="EMBL/GenBank/DDBJ databases">
        <authorList>
            <person name="Pankratov T."/>
        </authorList>
    </citation>
    <scope>NUCLEOTIDE SEQUENCE</scope>
    <source>
        <strain evidence="7">BP6-180914</strain>
    </source>
</reference>
<dbReference type="PROSITE" id="PS51318">
    <property type="entry name" value="TAT"/>
    <property type="match status" value="1"/>
</dbReference>
<feature type="domain" description="Plastocyanin-like" evidence="4">
    <location>
        <begin position="220"/>
        <end position="306"/>
    </location>
</feature>
<gene>
    <name evidence="7" type="ORF">M8523_27520</name>
</gene>
<dbReference type="InterPro" id="IPR011706">
    <property type="entry name" value="Cu-oxidase_C"/>
</dbReference>
<evidence type="ECO:0000313" key="7">
    <source>
        <dbReference type="EMBL" id="MCW6511720.1"/>
    </source>
</evidence>
<dbReference type="RefSeq" id="WP_282588097.1">
    <property type="nucleotide sequence ID" value="NZ_JAMOIM010000031.1"/>
</dbReference>
<dbReference type="Pfam" id="PF00394">
    <property type="entry name" value="Cu-oxidase"/>
    <property type="match status" value="1"/>
</dbReference>
<sequence length="480" mass="51183">MMNITRRALLAGAGALAATGSVVRASTVRASEATSTVLTAGRRTLDVNGRPASVFGLRQPDGTAGLFTEVDVPFRVTLRNEIGVDTLVHWHGLTPPYRQDGVSGISGPPIPAGASARYDFPLAFPGTFWMHSHQGMQEQSLLSAPLIIRPKGGIGDRQEVVMLLHDFAFRAPSEIYAGLRHPKAGDKGGSAGGTSEMVGMHKASAPKMSRDLNDVSYDALLANDRTVADPDVVRVEQGGRILLRVINAAASSNFLIDLGAHSALLVAVDGHPVQPVAASAFPVAVAQRIDLEIRLDAGPSALPVFATLEGEAKRSALLLATAAGTIPKLAILAAAKAAPLNLNLERRLRSIAPLPRKAADRTHRVDLTGDMSTYVWSLNGVTYGQDSPLMVAAGDRVELVMTNKTMMAHPMHLHGHVFQVVAIDGQRFDGAMRDTVLVPPKSVVTVAFDADNPGHWAFHCHNLYHMEAGMMTTVHYEGTW</sequence>
<dbReference type="PROSITE" id="PS00080">
    <property type="entry name" value="MULTICOPPER_OXIDASE2"/>
    <property type="match status" value="1"/>
</dbReference>
<dbReference type="Pfam" id="PF07731">
    <property type="entry name" value="Cu-oxidase_2"/>
    <property type="match status" value="1"/>
</dbReference>
<protein>
    <submittedName>
        <fullName evidence="7">Multicopper oxidase domain-containing protein</fullName>
    </submittedName>
</protein>
<dbReference type="GO" id="GO:0016491">
    <property type="term" value="F:oxidoreductase activity"/>
    <property type="evidence" value="ECO:0007669"/>
    <property type="project" value="UniProtKB-KW"/>
</dbReference>
<dbReference type="InterPro" id="IPR045087">
    <property type="entry name" value="Cu-oxidase_fam"/>
</dbReference>
<keyword evidence="2" id="KW-0560">Oxidoreductase</keyword>
<dbReference type="InterPro" id="IPR034279">
    <property type="entry name" value="CuRO_3_CopA"/>
</dbReference>
<dbReference type="PANTHER" id="PTHR11709:SF394">
    <property type="entry name" value="FI03373P-RELATED"/>
    <property type="match status" value="1"/>
</dbReference>
<feature type="domain" description="Plastocyanin-like" evidence="5">
    <location>
        <begin position="363"/>
        <end position="475"/>
    </location>
</feature>